<evidence type="ECO:0000259" key="1">
    <source>
        <dbReference type="Pfam" id="PF00534"/>
    </source>
</evidence>
<organism evidence="2 3">
    <name type="scientific">Candidatus Roizmanbacteria bacterium RIFCSPLOWO2_01_FULL_37_16</name>
    <dbReference type="NCBI Taxonomy" id="1802058"/>
    <lineage>
        <taxon>Bacteria</taxon>
        <taxon>Candidatus Roizmaniibacteriota</taxon>
    </lineage>
</organism>
<dbReference type="EMBL" id="MGAI01000007">
    <property type="protein sequence ID" value="OGK45460.1"/>
    <property type="molecule type" value="Genomic_DNA"/>
</dbReference>
<dbReference type="PANTHER" id="PTHR12526">
    <property type="entry name" value="GLYCOSYLTRANSFERASE"/>
    <property type="match status" value="1"/>
</dbReference>
<protein>
    <recommendedName>
        <fullName evidence="1">Glycosyl transferase family 1 domain-containing protein</fullName>
    </recommendedName>
</protein>
<dbReference type="SUPFAM" id="SSF53756">
    <property type="entry name" value="UDP-Glycosyltransferase/glycogen phosphorylase"/>
    <property type="match status" value="1"/>
</dbReference>
<sequence>MKIALVGSNFSPINPDTNRGPEMFIHTFLKQFVKQVGTETVEIIAFAAGNSQLPVKIESISAGSSLDDPDIGIENHKLFELALCAKAFAHESEFDLFHINTGDEKLVLPLLQFTKKPVLITLHSRLEGNLTKKIYDLYRQTKNLHLISISNSQRKPLPYLNFVKTIYHGIDIEELSFSDKSDDFILFIGRGIPEKGLDMAFEIIAKTKKPAEFYVAPRDKHNDWMIQLLNQFKDLVTPSLKTERKLIIERYQKAKLFLFPIRWEEPFGLVMIESMAVGTPVVAFAKGSVPEVIKDGETGFIVNFSENDKRGDFIIKKTGVEGLYEAIEKIYSLPESEYRKLRNNCRDHVEKNFTVERMVEDYEKIYYSLKNKS</sequence>
<evidence type="ECO:0000313" key="3">
    <source>
        <dbReference type="Proteomes" id="UP000178040"/>
    </source>
</evidence>
<dbReference type="InterPro" id="IPR001296">
    <property type="entry name" value="Glyco_trans_1"/>
</dbReference>
<dbReference type="GO" id="GO:0016757">
    <property type="term" value="F:glycosyltransferase activity"/>
    <property type="evidence" value="ECO:0007669"/>
    <property type="project" value="InterPro"/>
</dbReference>
<dbReference type="Pfam" id="PF00534">
    <property type="entry name" value="Glycos_transf_1"/>
    <property type="match status" value="1"/>
</dbReference>
<comment type="caution">
    <text evidence="2">The sequence shown here is derived from an EMBL/GenBank/DDBJ whole genome shotgun (WGS) entry which is preliminary data.</text>
</comment>
<dbReference type="Gene3D" id="3.40.50.2000">
    <property type="entry name" value="Glycogen Phosphorylase B"/>
    <property type="match status" value="2"/>
</dbReference>
<dbReference type="Proteomes" id="UP000178040">
    <property type="component" value="Unassembled WGS sequence"/>
</dbReference>
<proteinExistence type="predicted"/>
<dbReference type="AlphaFoldDB" id="A0A1F7IQ19"/>
<gene>
    <name evidence="2" type="ORF">A3B40_06040</name>
</gene>
<name>A0A1F7IQ19_9BACT</name>
<evidence type="ECO:0000313" key="2">
    <source>
        <dbReference type="EMBL" id="OGK45460.1"/>
    </source>
</evidence>
<accession>A0A1F7IQ19</accession>
<reference evidence="2 3" key="1">
    <citation type="journal article" date="2016" name="Nat. Commun.">
        <title>Thousands of microbial genomes shed light on interconnected biogeochemical processes in an aquifer system.</title>
        <authorList>
            <person name="Anantharaman K."/>
            <person name="Brown C.T."/>
            <person name="Hug L.A."/>
            <person name="Sharon I."/>
            <person name="Castelle C.J."/>
            <person name="Probst A.J."/>
            <person name="Thomas B.C."/>
            <person name="Singh A."/>
            <person name="Wilkins M.J."/>
            <person name="Karaoz U."/>
            <person name="Brodie E.L."/>
            <person name="Williams K.H."/>
            <person name="Hubbard S.S."/>
            <person name="Banfield J.F."/>
        </authorList>
    </citation>
    <scope>NUCLEOTIDE SEQUENCE [LARGE SCALE GENOMIC DNA]</scope>
</reference>
<dbReference type="PANTHER" id="PTHR12526:SF595">
    <property type="entry name" value="BLL5217 PROTEIN"/>
    <property type="match status" value="1"/>
</dbReference>
<feature type="domain" description="Glycosyl transferase family 1" evidence="1">
    <location>
        <begin position="178"/>
        <end position="306"/>
    </location>
</feature>